<reference evidence="2" key="1">
    <citation type="submission" date="2017-05" db="UniProtKB">
        <authorList>
            <consortium name="EnsemblMetazoa"/>
        </authorList>
    </citation>
    <scope>IDENTIFICATION</scope>
</reference>
<sequence>MSCRLVPILLLVYTLSSHISTLKALSVVLVCRIVNSSVAFSAVSSSKVSACRQG</sequence>
<dbReference type="EnsemblMetazoa" id="Aqu2.1.13703_001">
    <property type="protein sequence ID" value="Aqu2.1.13703_001"/>
    <property type="gene ID" value="Aqu2.1.13703"/>
</dbReference>
<name>A0A1X7TGI6_AMPQE</name>
<proteinExistence type="predicted"/>
<protein>
    <submittedName>
        <fullName evidence="2">Uncharacterized protein</fullName>
    </submittedName>
</protein>
<feature type="signal peptide" evidence="1">
    <location>
        <begin position="1"/>
        <end position="24"/>
    </location>
</feature>
<evidence type="ECO:0000313" key="2">
    <source>
        <dbReference type="EnsemblMetazoa" id="Aqu2.1.13703_001"/>
    </source>
</evidence>
<evidence type="ECO:0000256" key="1">
    <source>
        <dbReference type="SAM" id="SignalP"/>
    </source>
</evidence>
<organism evidence="2">
    <name type="scientific">Amphimedon queenslandica</name>
    <name type="common">Sponge</name>
    <dbReference type="NCBI Taxonomy" id="400682"/>
    <lineage>
        <taxon>Eukaryota</taxon>
        <taxon>Metazoa</taxon>
        <taxon>Porifera</taxon>
        <taxon>Demospongiae</taxon>
        <taxon>Heteroscleromorpha</taxon>
        <taxon>Haplosclerida</taxon>
        <taxon>Niphatidae</taxon>
        <taxon>Amphimedon</taxon>
    </lineage>
</organism>
<keyword evidence="1" id="KW-0732">Signal</keyword>
<accession>A0A1X7TGI6</accession>
<dbReference type="InParanoid" id="A0A1X7TGI6"/>
<feature type="chain" id="PRO_5010874235" evidence="1">
    <location>
        <begin position="25"/>
        <end position="54"/>
    </location>
</feature>
<dbReference type="AlphaFoldDB" id="A0A1X7TGI6"/>